<organism evidence="3">
    <name type="scientific">Lygus hesperus</name>
    <name type="common">Western plant bug</name>
    <dbReference type="NCBI Taxonomy" id="30085"/>
    <lineage>
        <taxon>Eukaryota</taxon>
        <taxon>Metazoa</taxon>
        <taxon>Ecdysozoa</taxon>
        <taxon>Arthropoda</taxon>
        <taxon>Hexapoda</taxon>
        <taxon>Insecta</taxon>
        <taxon>Pterygota</taxon>
        <taxon>Neoptera</taxon>
        <taxon>Paraneoptera</taxon>
        <taxon>Hemiptera</taxon>
        <taxon>Heteroptera</taxon>
        <taxon>Panheteroptera</taxon>
        <taxon>Cimicomorpha</taxon>
        <taxon>Miridae</taxon>
        <taxon>Mirini</taxon>
        <taxon>Lygus</taxon>
    </lineage>
</organism>
<dbReference type="EMBL" id="GBHO01014305">
    <property type="protein sequence ID" value="JAG29299.1"/>
    <property type="molecule type" value="Transcribed_RNA"/>
</dbReference>
<reference evidence="3" key="2">
    <citation type="submission" date="2014-07" db="EMBL/GenBank/DDBJ databases">
        <authorList>
            <person name="Hull J."/>
        </authorList>
    </citation>
    <scope>NUCLEOTIDE SEQUENCE</scope>
</reference>
<dbReference type="EMBL" id="GBRD01000121">
    <property type="protein sequence ID" value="JAG65700.1"/>
    <property type="molecule type" value="Transcribed_RNA"/>
</dbReference>
<evidence type="ECO:0000256" key="1">
    <source>
        <dbReference type="SAM" id="MobiDB-lite"/>
    </source>
</evidence>
<feature type="compositionally biased region" description="Acidic residues" evidence="1">
    <location>
        <begin position="33"/>
        <end position="49"/>
    </location>
</feature>
<feature type="domain" description="Myb/SANT-like DNA-binding" evidence="2">
    <location>
        <begin position="118"/>
        <end position="200"/>
    </location>
</feature>
<protein>
    <submittedName>
        <fullName evidence="3">Halomucin</fullName>
    </submittedName>
</protein>
<dbReference type="Pfam" id="PF13837">
    <property type="entry name" value="Myb_DNA-bind_4"/>
    <property type="match status" value="1"/>
</dbReference>
<reference evidence="5" key="3">
    <citation type="submission" date="2014-09" db="EMBL/GenBank/DDBJ databases">
        <authorList>
            <person name="Magalhaes I.L.F."/>
            <person name="Oliveira U."/>
            <person name="Santos F.R."/>
            <person name="Vidigal T.H.D.A."/>
            <person name="Brescovit A.D."/>
            <person name="Santos A.J."/>
        </authorList>
    </citation>
    <scope>NUCLEOTIDE SEQUENCE</scope>
</reference>
<feature type="compositionally biased region" description="Acidic residues" evidence="1">
    <location>
        <begin position="75"/>
        <end position="90"/>
    </location>
</feature>
<evidence type="ECO:0000313" key="5">
    <source>
        <dbReference type="EMBL" id="JAG65700.1"/>
    </source>
</evidence>
<proteinExistence type="predicted"/>
<reference evidence="3" key="1">
    <citation type="journal article" date="2014" name="PLoS ONE">
        <title>Transcriptome-Based Identification of ABC Transporters in the Western Tarnished Plant Bug Lygus hesperus.</title>
        <authorList>
            <person name="Hull J.J."/>
            <person name="Chaney K."/>
            <person name="Geib S.M."/>
            <person name="Fabrick J.A."/>
            <person name="Brent C.S."/>
            <person name="Walsh D."/>
            <person name="Lavine L.C."/>
        </authorList>
    </citation>
    <scope>NUCLEOTIDE SEQUENCE</scope>
</reference>
<dbReference type="EMBL" id="GBHO01014307">
    <property type="protein sequence ID" value="JAG29297.1"/>
    <property type="molecule type" value="Transcribed_RNA"/>
</dbReference>
<evidence type="ECO:0000313" key="3">
    <source>
        <dbReference type="EMBL" id="JAG29297.1"/>
    </source>
</evidence>
<sequence>MTKRNGGDEQVWLLVGDDGSLQTVKKKSRRTEEEEDYDPIFEDEDDDNDGTTHANLDASDSVHNEVYIDQSQLVEEQEQSENEQEGDDTDGGANNKEESTSNNVDDEDPTAIAAVVIKWTDQATFRLLDLLDQVVAKESEVPSKNDRVWIRIAQDMKPFYYTADECYRKFLYLKKTYRKASVRMANNLPYKWRYFNRMCRVMGDADKALPPSPSTNADSEKAIKLEPVPSTSTSAQALIEEDDDEEVGLSKFDQLLKRKKEMLMEVRHQGEVLEKHIEECLASSIRREHRETEMLHLLTELKAQEQKKLDLFKKLLDKL</sequence>
<accession>A0A0A9Y8A7</accession>
<dbReference type="InterPro" id="IPR044822">
    <property type="entry name" value="Myb_DNA-bind_4"/>
</dbReference>
<gene>
    <name evidence="3" type="primary">hmu_1</name>
    <name evidence="4" type="synonym">hmu_2</name>
    <name evidence="3" type="ORF">CM83_48084</name>
    <name evidence="4" type="ORF">CM83_48086</name>
</gene>
<evidence type="ECO:0000259" key="2">
    <source>
        <dbReference type="Pfam" id="PF13837"/>
    </source>
</evidence>
<dbReference type="AlphaFoldDB" id="A0A0A9Y8A7"/>
<feature type="region of interest" description="Disordered" evidence="1">
    <location>
        <begin position="1"/>
        <end position="107"/>
    </location>
</feature>
<name>A0A0A9Y8A7_LYGHE</name>
<dbReference type="Gene3D" id="1.10.10.60">
    <property type="entry name" value="Homeodomain-like"/>
    <property type="match status" value="1"/>
</dbReference>
<evidence type="ECO:0000313" key="4">
    <source>
        <dbReference type="EMBL" id="JAG29299.1"/>
    </source>
</evidence>